<accession>A0A1B1MRK2</accession>
<keyword evidence="2" id="KW-1185">Reference proteome</keyword>
<evidence type="ECO:0000313" key="2">
    <source>
        <dbReference type="Proteomes" id="UP000203626"/>
    </source>
</evidence>
<gene>
    <name evidence="1" type="ORF">PTPV-Aus-134</name>
</gene>
<name>A0A1B1MRK2_9POXV</name>
<dbReference type="KEGG" id="vg:28340461"/>
<dbReference type="Pfam" id="PF02250">
    <property type="entry name" value="Orthopox_35kD"/>
    <property type="match status" value="1"/>
</dbReference>
<protein>
    <submittedName>
        <fullName evidence="1">Chemokine binding protein</fullName>
    </submittedName>
</protein>
<dbReference type="GeneID" id="28340461"/>
<reference evidence="1 2" key="1">
    <citation type="journal article" date="2016" name="J. Gen. Virol.">
        <title>Genomic characterization of a novel poxvirus from a flying fox: evidence for a new genus?</title>
        <authorList>
            <person name="O'Dea M.A."/>
            <person name="Tu S.L."/>
            <person name="Pang S."/>
            <person name="De Ridder T."/>
            <person name="Jackson B."/>
            <person name="Upton C."/>
        </authorList>
    </citation>
    <scope>NUCLEOTIDE SEQUENCE [LARGE SCALE GENOMIC DNA]</scope>
    <source>
        <strain evidence="1 2">Australia</strain>
    </source>
</reference>
<proteinExistence type="predicted"/>
<dbReference type="Gene3D" id="2.60.240.10">
    <property type="entry name" value="Major secreted virus protein"/>
    <property type="match status" value="1"/>
</dbReference>
<dbReference type="SUPFAM" id="SSF49889">
    <property type="entry name" value="Soluble secreted chemokine inhibitor, VCCI"/>
    <property type="match status" value="1"/>
</dbReference>
<evidence type="ECO:0000313" key="1">
    <source>
        <dbReference type="EMBL" id="ANS71218.1"/>
    </source>
</evidence>
<dbReference type="RefSeq" id="YP_009268849.1">
    <property type="nucleotide sequence ID" value="NC_030656.1"/>
</dbReference>
<dbReference type="InterPro" id="IPR036540">
    <property type="entry name" value="Pox_vCCI-like_sf"/>
</dbReference>
<sequence length="240" mass="27064">MGIKQVILLLSLFSIGYSQFLSSDFIKSPLCTKAVRRRNFAVHVFVVKNKTEEYSPGCNVTLNKHRASVHGGGLKIKVTSNDCFKDFKNVSENIVNNTVSALFTTNRYPSLVYLHNSVSKFTSPSKLCNVRVTIICDSFVRPTIPPTNETEDDFNFTNTAPTNVKLSDMNWRTSTESNIKTRLKVNTYGNCIESFYVSFSVFEFCKADEKTNGHMDVFGTRPTVTEYNMPQPNDKCSVVE</sequence>
<organism evidence="1 2">
    <name type="scientific">Pteropox virus</name>
    <dbReference type="NCBI Taxonomy" id="1873698"/>
    <lineage>
        <taxon>Viruses</taxon>
        <taxon>Varidnaviria</taxon>
        <taxon>Bamfordvirae</taxon>
        <taxon>Nucleocytoviricota</taxon>
        <taxon>Pokkesviricetes</taxon>
        <taxon>Chitovirales</taxon>
        <taxon>Poxviridae</taxon>
        <taxon>Chordopoxvirinae</taxon>
        <taxon>Pteropopoxvirus</taxon>
        <taxon>Pteropopoxvirus pteropox</taxon>
    </lineage>
</organism>
<dbReference type="InterPro" id="IPR003184">
    <property type="entry name" value="Orthopox_35kDa"/>
</dbReference>
<dbReference type="EMBL" id="KU980965">
    <property type="protein sequence ID" value="ANS71218.1"/>
    <property type="molecule type" value="Genomic_DNA"/>
</dbReference>
<dbReference type="Proteomes" id="UP000203626">
    <property type="component" value="Segment"/>
</dbReference>